<reference evidence="15" key="1">
    <citation type="submission" date="2023-10" db="EMBL/GenBank/DDBJ databases">
        <authorList>
            <person name="Chen Y."/>
            <person name="Shah S."/>
            <person name="Dougan E. K."/>
            <person name="Thang M."/>
            <person name="Chan C."/>
        </authorList>
    </citation>
    <scope>NUCLEOTIDE SEQUENCE [LARGE SCALE GENOMIC DNA]</scope>
</reference>
<keyword evidence="6 11" id="KW-0378">Hydrolase</keyword>
<evidence type="ECO:0000256" key="11">
    <source>
        <dbReference type="RuleBase" id="RU361134"/>
    </source>
</evidence>
<evidence type="ECO:0000256" key="5">
    <source>
        <dbReference type="ARBA" id="ARBA00022723"/>
    </source>
</evidence>
<evidence type="ECO:0000313" key="15">
    <source>
        <dbReference type="EMBL" id="CAK0886184.1"/>
    </source>
</evidence>
<evidence type="ECO:0000256" key="7">
    <source>
        <dbReference type="ARBA" id="ARBA00022837"/>
    </source>
</evidence>
<protein>
    <recommendedName>
        <fullName evidence="4 11">Alpha-amylase</fullName>
        <ecNumber evidence="4 11">3.2.1.1</ecNumber>
    </recommendedName>
</protein>
<dbReference type="InterPro" id="IPR006046">
    <property type="entry name" value="Alpha_amylase"/>
</dbReference>
<keyword evidence="9 11" id="KW-0326">Glycosidase</keyword>
<accession>A0ABN9WJW2</accession>
<dbReference type="EMBL" id="CAUYUJ010018768">
    <property type="protein sequence ID" value="CAK0886184.1"/>
    <property type="molecule type" value="Genomic_DNA"/>
</dbReference>
<comment type="caution">
    <text evidence="15">The sequence shown here is derived from an EMBL/GenBank/DDBJ whole genome shotgun (WGS) entry which is preliminary data.</text>
</comment>
<evidence type="ECO:0000256" key="9">
    <source>
        <dbReference type="ARBA" id="ARBA00023295"/>
    </source>
</evidence>
<dbReference type="Gene3D" id="3.20.20.80">
    <property type="entry name" value="Glycosidases"/>
    <property type="match status" value="1"/>
</dbReference>
<dbReference type="Pfam" id="PF00128">
    <property type="entry name" value="Alpha-amylase"/>
    <property type="match status" value="1"/>
</dbReference>
<keyword evidence="7" id="KW-0106">Calcium</keyword>
<name>A0ABN9WJW2_9DINO</name>
<dbReference type="Proteomes" id="UP001189429">
    <property type="component" value="Unassembled WGS sequence"/>
</dbReference>
<evidence type="ECO:0000259" key="13">
    <source>
        <dbReference type="SMART" id="SM00632"/>
    </source>
</evidence>
<dbReference type="Gene3D" id="2.60.40.1180">
    <property type="entry name" value="Golgi alpha-mannosidase II"/>
    <property type="match status" value="1"/>
</dbReference>
<evidence type="ECO:0000256" key="10">
    <source>
        <dbReference type="RuleBase" id="RU003615"/>
    </source>
</evidence>
<feature type="signal peptide" evidence="12">
    <location>
        <begin position="1"/>
        <end position="29"/>
    </location>
</feature>
<evidence type="ECO:0000259" key="14">
    <source>
        <dbReference type="SMART" id="SM00642"/>
    </source>
</evidence>
<evidence type="ECO:0000313" key="16">
    <source>
        <dbReference type="Proteomes" id="UP001189429"/>
    </source>
</evidence>
<sequence length="496" mass="52854">MCLLKQLSAAKMQSLSSLILATTAGVALGGNVVSNSQSAFVHLFEWSWGDVAQECEQWLGPKGFKAVQVSPPTEHIQGAAWWTRYQPVTYNLISRSGNETEFASMVQRCKEAGVDIYVDAVFNHIAAGSGTAIGGSKYGGRATPIYRAAGTGAGSPQDMHHSDGDVGKNCGVSDFRDKHNVQYCDLVGLPDLCTSCDYVKKTVVAFINHLADLGVAGIRIDAAKHQDAEELGSLLSAANTSLFCFQEVISGVGEAITPEMYTNNGAVTEFNYARQLAPNFLDEGKLQFFDGFGEKWGFLASDKAVVFLDNHDTQRGEAKLTYKNGGLYQLANIFMLAHPYGYPKVMSSYAFAGTDDGPPSSPVHSDGGVACSAGPGQDAPWICEHRWTAIANMAAWRRSAGTSPVGSFQKMAADVIVFCRGQTACVALNRLSSPWSGNAKLSLPGGSYCNVIESDDTSSCPQVQVNLDGSVNLQIPAMSAVALHTGKQANTTLILT</sequence>
<evidence type="ECO:0000256" key="4">
    <source>
        <dbReference type="ARBA" id="ARBA00012595"/>
    </source>
</evidence>
<evidence type="ECO:0000256" key="12">
    <source>
        <dbReference type="SAM" id="SignalP"/>
    </source>
</evidence>
<comment type="cofactor">
    <cofactor evidence="2">
        <name>Ca(2+)</name>
        <dbReference type="ChEBI" id="CHEBI:29108"/>
    </cofactor>
</comment>
<dbReference type="InterPro" id="IPR013780">
    <property type="entry name" value="Glyco_hydro_b"/>
</dbReference>
<keyword evidence="12" id="KW-0732">Signal</keyword>
<dbReference type="CDD" id="cd11317">
    <property type="entry name" value="AmyAc_bac_euk_AmyA"/>
    <property type="match status" value="1"/>
</dbReference>
<comment type="similarity">
    <text evidence="3 10">Belongs to the glycosyl hydrolase 13 family.</text>
</comment>
<organism evidence="15 16">
    <name type="scientific">Prorocentrum cordatum</name>
    <dbReference type="NCBI Taxonomy" id="2364126"/>
    <lineage>
        <taxon>Eukaryota</taxon>
        <taxon>Sar</taxon>
        <taxon>Alveolata</taxon>
        <taxon>Dinophyceae</taxon>
        <taxon>Prorocentrales</taxon>
        <taxon>Prorocentraceae</taxon>
        <taxon>Prorocentrum</taxon>
    </lineage>
</organism>
<dbReference type="PANTHER" id="PTHR43447">
    <property type="entry name" value="ALPHA-AMYLASE"/>
    <property type="match status" value="1"/>
</dbReference>
<feature type="chain" id="PRO_5046495033" description="Alpha-amylase" evidence="12">
    <location>
        <begin position="30"/>
        <end position="496"/>
    </location>
</feature>
<keyword evidence="16" id="KW-1185">Reference proteome</keyword>
<dbReference type="Pfam" id="PF02806">
    <property type="entry name" value="Alpha-amylase_C"/>
    <property type="match status" value="1"/>
</dbReference>
<dbReference type="InterPro" id="IPR017853">
    <property type="entry name" value="GH"/>
</dbReference>
<dbReference type="SUPFAM" id="SSF51445">
    <property type="entry name" value="(Trans)glycosidases"/>
    <property type="match status" value="1"/>
</dbReference>
<evidence type="ECO:0000256" key="8">
    <source>
        <dbReference type="ARBA" id="ARBA00023277"/>
    </source>
</evidence>
<feature type="domain" description="Alpha-amylase C-terminal" evidence="13">
    <location>
        <begin position="414"/>
        <end position="488"/>
    </location>
</feature>
<dbReference type="SUPFAM" id="SSF51011">
    <property type="entry name" value="Glycosyl hydrolase domain"/>
    <property type="match status" value="1"/>
</dbReference>
<gene>
    <name evidence="15" type="ORF">PCOR1329_LOCUS67594</name>
</gene>
<dbReference type="PRINTS" id="PR00110">
    <property type="entry name" value="ALPHAAMYLASE"/>
</dbReference>
<comment type="catalytic activity">
    <reaction evidence="1 11">
        <text>Endohydrolysis of (1-&gt;4)-alpha-D-glucosidic linkages in polysaccharides containing three or more (1-&gt;4)-alpha-linked D-glucose units.</text>
        <dbReference type="EC" id="3.2.1.1"/>
    </reaction>
</comment>
<dbReference type="InterPro" id="IPR006048">
    <property type="entry name" value="A-amylase/branching_C"/>
</dbReference>
<evidence type="ECO:0000256" key="1">
    <source>
        <dbReference type="ARBA" id="ARBA00000548"/>
    </source>
</evidence>
<dbReference type="SMART" id="SM00642">
    <property type="entry name" value="Aamy"/>
    <property type="match status" value="1"/>
</dbReference>
<dbReference type="InterPro" id="IPR006047">
    <property type="entry name" value="GH13_cat_dom"/>
</dbReference>
<keyword evidence="5" id="KW-0479">Metal-binding</keyword>
<dbReference type="EC" id="3.2.1.1" evidence="4 11"/>
<proteinExistence type="inferred from homology"/>
<keyword evidence="8 11" id="KW-0119">Carbohydrate metabolism</keyword>
<feature type="domain" description="Glycosyl hydrolase family 13 catalytic" evidence="14">
    <location>
        <begin position="38"/>
        <end position="397"/>
    </location>
</feature>
<dbReference type="SMART" id="SM00632">
    <property type="entry name" value="Aamy_C"/>
    <property type="match status" value="1"/>
</dbReference>
<evidence type="ECO:0000256" key="6">
    <source>
        <dbReference type="ARBA" id="ARBA00022801"/>
    </source>
</evidence>
<evidence type="ECO:0000256" key="3">
    <source>
        <dbReference type="ARBA" id="ARBA00008061"/>
    </source>
</evidence>
<dbReference type="InterPro" id="IPR031319">
    <property type="entry name" value="A-amylase_C"/>
</dbReference>
<evidence type="ECO:0000256" key="2">
    <source>
        <dbReference type="ARBA" id="ARBA00001913"/>
    </source>
</evidence>